<dbReference type="Proteomes" id="UP001185069">
    <property type="component" value="Unassembled WGS sequence"/>
</dbReference>
<keyword evidence="2 5" id="KW-0012">Acyltransferase</keyword>
<dbReference type="PROSITE" id="PS51186">
    <property type="entry name" value="GNAT"/>
    <property type="match status" value="1"/>
</dbReference>
<dbReference type="InterPro" id="IPR000182">
    <property type="entry name" value="GNAT_dom"/>
</dbReference>
<comment type="catalytic activity">
    <reaction evidence="3">
        <text>N-terminal L-alanyl-[ribosomal protein bS18] + acetyl-CoA = N-terminal N(alpha)-acetyl-L-alanyl-[ribosomal protein bS18] + CoA + H(+)</text>
        <dbReference type="Rhea" id="RHEA:43756"/>
        <dbReference type="Rhea" id="RHEA-COMP:10676"/>
        <dbReference type="Rhea" id="RHEA-COMP:10677"/>
        <dbReference type="ChEBI" id="CHEBI:15378"/>
        <dbReference type="ChEBI" id="CHEBI:57287"/>
        <dbReference type="ChEBI" id="CHEBI:57288"/>
        <dbReference type="ChEBI" id="CHEBI:64718"/>
        <dbReference type="ChEBI" id="CHEBI:83683"/>
        <dbReference type="EC" id="2.3.1.266"/>
    </reaction>
</comment>
<comment type="function">
    <text evidence="3">Acetylates the N-terminal alanine of ribosomal protein bS18.</text>
</comment>
<dbReference type="EMBL" id="JAVDQF010000001">
    <property type="protein sequence ID" value="MDR6270540.1"/>
    <property type="molecule type" value="Genomic_DNA"/>
</dbReference>
<keyword evidence="3" id="KW-0963">Cytoplasm</keyword>
<keyword evidence="1 5" id="KW-0808">Transferase</keyword>
<evidence type="ECO:0000259" key="4">
    <source>
        <dbReference type="PROSITE" id="PS51186"/>
    </source>
</evidence>
<sequence length="150" mass="16561">MSAGFRVMTAADVNAVAELEGVLFPIDAWPRQMFVDELAQASRHYLVAEDRDEIVGYAGLMCLPPVADVQTIAVLPDFEGQGIGTALLTELLAEAGRRGATEVLLEVRADNPRAQQLYRRFGFEQIHLRPRYYRDGVDALVMRAQLGAQA</sequence>
<reference evidence="5 6" key="1">
    <citation type="submission" date="2023-07" db="EMBL/GenBank/DDBJ databases">
        <title>Sequencing the genomes of 1000 actinobacteria strains.</title>
        <authorList>
            <person name="Klenk H.-P."/>
        </authorList>
    </citation>
    <scope>NUCLEOTIDE SEQUENCE [LARGE SCALE GENOMIC DNA]</scope>
    <source>
        <strain evidence="5 6">DSM 14555</strain>
    </source>
</reference>
<dbReference type="PANTHER" id="PTHR43877">
    <property type="entry name" value="AMINOALKYLPHOSPHONATE N-ACETYLTRANSFERASE-RELATED-RELATED"/>
    <property type="match status" value="1"/>
</dbReference>
<comment type="subcellular location">
    <subcellularLocation>
        <location evidence="3">Cytoplasm</location>
    </subcellularLocation>
</comment>
<evidence type="ECO:0000256" key="2">
    <source>
        <dbReference type="ARBA" id="ARBA00023315"/>
    </source>
</evidence>
<protein>
    <recommendedName>
        <fullName evidence="3">[Ribosomal protein bS18]-alanine N-acetyltransferase</fullName>
        <ecNumber evidence="3">2.3.1.266</ecNumber>
    </recommendedName>
</protein>
<dbReference type="InterPro" id="IPR006464">
    <property type="entry name" value="AcTrfase_RimI/Ard1"/>
</dbReference>
<dbReference type="Gene3D" id="3.40.630.30">
    <property type="match status" value="1"/>
</dbReference>
<evidence type="ECO:0000313" key="6">
    <source>
        <dbReference type="Proteomes" id="UP001185069"/>
    </source>
</evidence>
<dbReference type="InterPro" id="IPR016181">
    <property type="entry name" value="Acyl_CoA_acyltransferase"/>
</dbReference>
<dbReference type="Pfam" id="PF00583">
    <property type="entry name" value="Acetyltransf_1"/>
    <property type="match status" value="1"/>
</dbReference>
<dbReference type="CDD" id="cd04301">
    <property type="entry name" value="NAT_SF"/>
    <property type="match status" value="1"/>
</dbReference>
<accession>A0ABU1JDU1</accession>
<proteinExistence type="inferred from homology"/>
<name>A0ABU1JDU1_9MICC</name>
<comment type="caution">
    <text evidence="5">The sequence shown here is derived from an EMBL/GenBank/DDBJ whole genome shotgun (WGS) entry which is preliminary data.</text>
</comment>
<gene>
    <name evidence="5" type="ORF">JOE69_002778</name>
</gene>
<evidence type="ECO:0000256" key="3">
    <source>
        <dbReference type="RuleBase" id="RU363094"/>
    </source>
</evidence>
<feature type="domain" description="N-acetyltransferase" evidence="4">
    <location>
        <begin position="3"/>
        <end position="147"/>
    </location>
</feature>
<dbReference type="RefSeq" id="WP_309799691.1">
    <property type="nucleotide sequence ID" value="NZ_BAAAHY010000007.1"/>
</dbReference>
<dbReference type="NCBIfam" id="TIGR01575">
    <property type="entry name" value="rimI"/>
    <property type="match status" value="1"/>
</dbReference>
<comment type="similarity">
    <text evidence="3">Belongs to the acetyltransferase family. RimI subfamily.</text>
</comment>
<dbReference type="InterPro" id="IPR050832">
    <property type="entry name" value="Bact_Acetyltransf"/>
</dbReference>
<dbReference type="EC" id="2.3.1.266" evidence="3"/>
<dbReference type="GO" id="GO:0008999">
    <property type="term" value="F:protein-N-terminal-alanine acetyltransferase activity"/>
    <property type="evidence" value="ECO:0007669"/>
    <property type="project" value="UniProtKB-EC"/>
</dbReference>
<keyword evidence="6" id="KW-1185">Reference proteome</keyword>
<evidence type="ECO:0000256" key="1">
    <source>
        <dbReference type="ARBA" id="ARBA00022679"/>
    </source>
</evidence>
<evidence type="ECO:0000313" key="5">
    <source>
        <dbReference type="EMBL" id="MDR6270540.1"/>
    </source>
</evidence>
<dbReference type="SUPFAM" id="SSF55729">
    <property type="entry name" value="Acyl-CoA N-acyltransferases (Nat)"/>
    <property type="match status" value="1"/>
</dbReference>
<organism evidence="5 6">
    <name type="scientific">Arthrobacter russicus</name>
    <dbReference type="NCBI Taxonomy" id="172040"/>
    <lineage>
        <taxon>Bacteria</taxon>
        <taxon>Bacillati</taxon>
        <taxon>Actinomycetota</taxon>
        <taxon>Actinomycetes</taxon>
        <taxon>Micrococcales</taxon>
        <taxon>Micrococcaceae</taxon>
        <taxon>Arthrobacter</taxon>
    </lineage>
</organism>